<gene>
    <name evidence="9" type="primary">greA</name>
    <name evidence="13" type="ORF">CSCA_4661</name>
</gene>
<dbReference type="STRING" id="1548.CSCA_4661"/>
<comment type="similarity">
    <text evidence="1 9 10">Belongs to the GreA/GreB family.</text>
</comment>
<evidence type="ECO:0000256" key="3">
    <source>
        <dbReference type="ARBA" id="ARBA00023015"/>
    </source>
</evidence>
<protein>
    <recommendedName>
        <fullName evidence="2 9">Transcription elongation factor GreA</fullName>
    </recommendedName>
    <alternativeName>
        <fullName evidence="8 9">Transcript cleavage factor GreA</fullName>
    </alternativeName>
</protein>
<dbReference type="Pfam" id="PF03449">
    <property type="entry name" value="GreA_GreB_N"/>
    <property type="match status" value="1"/>
</dbReference>
<dbReference type="InterPro" id="IPR036805">
    <property type="entry name" value="Tscrpt_elong_fac_GreA/B_N_sf"/>
</dbReference>
<evidence type="ECO:0000313" key="13">
    <source>
        <dbReference type="EMBL" id="AKA71786.1"/>
    </source>
</evidence>
<dbReference type="RefSeq" id="WP_029163020.1">
    <property type="nucleotide sequence ID" value="NZ_CP009933.1"/>
</dbReference>
<keyword evidence="3 9" id="KW-0805">Transcription regulation</keyword>
<dbReference type="InterPro" id="IPR028624">
    <property type="entry name" value="Tscrpt_elong_fac_GreA/B"/>
</dbReference>
<keyword evidence="6 9" id="KW-0804">Transcription</keyword>
<dbReference type="Gene3D" id="3.10.50.30">
    <property type="entry name" value="Transcription elongation factor, GreA/GreB, C-terminal domain"/>
    <property type="match status" value="1"/>
</dbReference>
<dbReference type="SUPFAM" id="SSF46557">
    <property type="entry name" value="GreA transcript cleavage protein, N-terminal domain"/>
    <property type="match status" value="1"/>
</dbReference>
<dbReference type="InterPro" id="IPR001437">
    <property type="entry name" value="Tscrpt_elong_fac_GreA/B_C"/>
</dbReference>
<reference evidence="13 14" key="1">
    <citation type="journal article" date="2015" name="J. Biotechnol.">
        <title>Complete genome sequence of a malodorant-producing acetogen, Clostridium scatologenes ATCC 25775(T).</title>
        <authorList>
            <person name="Zhu Z."/>
            <person name="Guo T."/>
            <person name="Zheng H."/>
            <person name="Song T."/>
            <person name="Ouyang P."/>
            <person name="Xie J."/>
        </authorList>
    </citation>
    <scope>NUCLEOTIDE SEQUENCE [LARGE SCALE GENOMIC DNA]</scope>
    <source>
        <strain evidence="13 14">ATCC 25775</strain>
    </source>
</reference>
<dbReference type="KEGG" id="csq:CSCA_4661"/>
<evidence type="ECO:0000256" key="10">
    <source>
        <dbReference type="RuleBase" id="RU000556"/>
    </source>
</evidence>
<accession>A0A0E3GSB6</accession>
<dbReference type="InterPro" id="IPR036953">
    <property type="entry name" value="GreA/GreB_C_sf"/>
</dbReference>
<dbReference type="GO" id="GO:0070063">
    <property type="term" value="F:RNA polymerase binding"/>
    <property type="evidence" value="ECO:0007669"/>
    <property type="project" value="InterPro"/>
</dbReference>
<evidence type="ECO:0000256" key="9">
    <source>
        <dbReference type="HAMAP-Rule" id="MF_00105"/>
    </source>
</evidence>
<evidence type="ECO:0000256" key="7">
    <source>
        <dbReference type="ARBA" id="ARBA00024916"/>
    </source>
</evidence>
<dbReference type="PANTHER" id="PTHR30437">
    <property type="entry name" value="TRANSCRIPTION ELONGATION FACTOR GREA"/>
    <property type="match status" value="1"/>
</dbReference>
<evidence type="ECO:0000256" key="8">
    <source>
        <dbReference type="ARBA" id="ARBA00030776"/>
    </source>
</evidence>
<dbReference type="HOGENOM" id="CLU_101379_2_1_9"/>
<evidence type="ECO:0000259" key="11">
    <source>
        <dbReference type="Pfam" id="PF01272"/>
    </source>
</evidence>
<dbReference type="FunFam" id="1.10.287.180:FF:000001">
    <property type="entry name" value="Transcription elongation factor GreA"/>
    <property type="match status" value="1"/>
</dbReference>
<dbReference type="AlphaFoldDB" id="A0A0E3GSB6"/>
<keyword evidence="5 9" id="KW-0238">DNA-binding</keyword>
<dbReference type="NCBIfam" id="TIGR01462">
    <property type="entry name" value="greA"/>
    <property type="match status" value="1"/>
</dbReference>
<dbReference type="Pfam" id="PF01272">
    <property type="entry name" value="GreA_GreB"/>
    <property type="match status" value="1"/>
</dbReference>
<feature type="domain" description="Transcription elongation factor GreA/GreB C-terminal" evidence="11">
    <location>
        <begin position="83"/>
        <end position="153"/>
    </location>
</feature>
<dbReference type="NCBIfam" id="NF001263">
    <property type="entry name" value="PRK00226.1-4"/>
    <property type="match status" value="1"/>
</dbReference>
<keyword evidence="4" id="KW-0175">Coiled coil</keyword>
<dbReference type="GO" id="GO:0003746">
    <property type="term" value="F:translation elongation factor activity"/>
    <property type="evidence" value="ECO:0007669"/>
    <property type="project" value="UniProtKB-KW"/>
</dbReference>
<name>A0A0E3GSB6_CLOSL</name>
<dbReference type="InterPro" id="IPR022691">
    <property type="entry name" value="Tscrpt_elong_fac_GreA/B_N"/>
</dbReference>
<evidence type="ECO:0000256" key="5">
    <source>
        <dbReference type="ARBA" id="ARBA00023125"/>
    </source>
</evidence>
<evidence type="ECO:0000256" key="4">
    <source>
        <dbReference type="ARBA" id="ARBA00023054"/>
    </source>
</evidence>
<feature type="domain" description="Transcription elongation factor GreA/GreB N-terminal" evidence="12">
    <location>
        <begin position="4"/>
        <end position="74"/>
    </location>
</feature>
<organism evidence="13 14">
    <name type="scientific">Clostridium scatologenes</name>
    <dbReference type="NCBI Taxonomy" id="1548"/>
    <lineage>
        <taxon>Bacteria</taxon>
        <taxon>Bacillati</taxon>
        <taxon>Bacillota</taxon>
        <taxon>Clostridia</taxon>
        <taxon>Eubacteriales</taxon>
        <taxon>Clostridiaceae</taxon>
        <taxon>Clostridium</taxon>
    </lineage>
</organism>
<dbReference type="PANTHER" id="PTHR30437:SF4">
    <property type="entry name" value="TRANSCRIPTION ELONGATION FACTOR GREA"/>
    <property type="match status" value="1"/>
</dbReference>
<dbReference type="InterPro" id="IPR006359">
    <property type="entry name" value="Tscrpt_elong_fac_GreA"/>
</dbReference>
<dbReference type="HAMAP" id="MF_00105">
    <property type="entry name" value="GreA_GreB"/>
    <property type="match status" value="1"/>
</dbReference>
<evidence type="ECO:0000256" key="1">
    <source>
        <dbReference type="ARBA" id="ARBA00008213"/>
    </source>
</evidence>
<dbReference type="PROSITE" id="PS00829">
    <property type="entry name" value="GREAB_1"/>
    <property type="match status" value="1"/>
</dbReference>
<keyword evidence="13" id="KW-0648">Protein biosynthesis</keyword>
<dbReference type="Gene3D" id="1.10.287.180">
    <property type="entry name" value="Transcription elongation factor, GreA/GreB, N-terminal domain"/>
    <property type="match status" value="1"/>
</dbReference>
<dbReference type="GO" id="GO:0003677">
    <property type="term" value="F:DNA binding"/>
    <property type="evidence" value="ECO:0007669"/>
    <property type="project" value="UniProtKB-UniRule"/>
</dbReference>
<dbReference type="GO" id="GO:0006354">
    <property type="term" value="P:DNA-templated transcription elongation"/>
    <property type="evidence" value="ECO:0007669"/>
    <property type="project" value="TreeGrafter"/>
</dbReference>
<evidence type="ECO:0000256" key="6">
    <source>
        <dbReference type="ARBA" id="ARBA00023163"/>
    </source>
</evidence>
<dbReference type="Proteomes" id="UP000033115">
    <property type="component" value="Chromosome"/>
</dbReference>
<dbReference type="InterPro" id="IPR023459">
    <property type="entry name" value="Tscrpt_elong_fac_GreA/B_fam"/>
</dbReference>
<dbReference type="SUPFAM" id="SSF54534">
    <property type="entry name" value="FKBP-like"/>
    <property type="match status" value="1"/>
</dbReference>
<comment type="function">
    <text evidence="7 9 10">Necessary for efficient RNA polymerase transcription elongation past template-encoded arresting sites. The arresting sites in DNA have the property of trapping a certain fraction of elongating RNA polymerases that pass through, resulting in locked ternary complexes. Cleavage of the nascent transcript by cleavage factors such as GreA or GreB allows the resumption of elongation from the new 3'terminus. GreA releases sequences of 2 to 3 nucleotides.</text>
</comment>
<keyword evidence="14" id="KW-1185">Reference proteome</keyword>
<proteinExistence type="inferred from homology"/>
<evidence type="ECO:0000259" key="12">
    <source>
        <dbReference type="Pfam" id="PF03449"/>
    </source>
</evidence>
<dbReference type="EMBL" id="CP009933">
    <property type="protein sequence ID" value="AKA71786.1"/>
    <property type="molecule type" value="Genomic_DNA"/>
</dbReference>
<keyword evidence="13" id="KW-0251">Elongation factor</keyword>
<dbReference type="InterPro" id="IPR018151">
    <property type="entry name" value="TF_GreA/GreB_CS"/>
</dbReference>
<sequence length="155" mass="17437">MRSIMLTEAGKKKLEEELEYLKTVKRAEIKSALKYARAQGDLSENADYDAAKDDQSMTETRIMELEQQLKNAVIIEDSDEEHVFGINKTALVKFYDIDDTEEVTLVSSVESDVKNMKISIESPLGAALYKIEVGKKVAVESPDGEYEVEVLKILN</sequence>
<evidence type="ECO:0000256" key="2">
    <source>
        <dbReference type="ARBA" id="ARBA00013729"/>
    </source>
</evidence>
<dbReference type="GO" id="GO:0032784">
    <property type="term" value="P:regulation of DNA-templated transcription elongation"/>
    <property type="evidence" value="ECO:0007669"/>
    <property type="project" value="UniProtKB-UniRule"/>
</dbReference>
<dbReference type="PIRSF" id="PIRSF006092">
    <property type="entry name" value="GreA_GreB"/>
    <property type="match status" value="1"/>
</dbReference>
<evidence type="ECO:0000313" key="14">
    <source>
        <dbReference type="Proteomes" id="UP000033115"/>
    </source>
</evidence>